<dbReference type="AlphaFoldDB" id="A0A763MSQ0"/>
<reference evidence="3" key="1">
    <citation type="journal article" date="2018" name="Genome Biol.">
        <title>SKESA: strategic k-mer extension for scrupulous assemblies.</title>
        <authorList>
            <person name="Souvorov A."/>
            <person name="Agarwala R."/>
            <person name="Lipman D.J."/>
        </authorList>
    </citation>
    <scope>NUCLEOTIDE SEQUENCE</scope>
    <source>
        <strain evidence="3">MA.MC_08-0123</strain>
        <strain evidence="2">MA.MC_08-0298</strain>
    </source>
</reference>
<dbReference type="EMBL" id="DAAYJC010000009">
    <property type="protein sequence ID" value="HAG4423424.1"/>
    <property type="molecule type" value="Genomic_DNA"/>
</dbReference>
<organism evidence="3">
    <name type="scientific">Salmonella enterica</name>
    <name type="common">Salmonella choleraesuis</name>
    <dbReference type="NCBI Taxonomy" id="28901"/>
    <lineage>
        <taxon>Bacteria</taxon>
        <taxon>Pseudomonadati</taxon>
        <taxon>Pseudomonadota</taxon>
        <taxon>Gammaproteobacteria</taxon>
        <taxon>Enterobacterales</taxon>
        <taxon>Enterobacteriaceae</taxon>
        <taxon>Salmonella</taxon>
    </lineage>
</organism>
<evidence type="ECO:0000313" key="2">
    <source>
        <dbReference type="EMBL" id="HAG4414694.1"/>
    </source>
</evidence>
<gene>
    <name evidence="3" type="ORF">G8431_003568</name>
    <name evidence="2" type="ORF">G8505_003648</name>
</gene>
<evidence type="ECO:0000256" key="1">
    <source>
        <dbReference type="SAM" id="MobiDB-lite"/>
    </source>
</evidence>
<reference evidence="3" key="2">
    <citation type="submission" date="2020-02" db="EMBL/GenBank/DDBJ databases">
        <authorList>
            <consortium name="NCBI Pathogen Detection Project"/>
        </authorList>
    </citation>
    <scope>NUCLEOTIDE SEQUENCE</scope>
    <source>
        <strain evidence="3">MA.MC_08-0123</strain>
        <strain evidence="2">MA.MC_08-0298</strain>
    </source>
</reference>
<dbReference type="EMBL" id="DAAYJB010000009">
    <property type="protein sequence ID" value="HAG4414694.1"/>
    <property type="molecule type" value="Genomic_DNA"/>
</dbReference>
<accession>A0A763MSQ0</accession>
<proteinExistence type="predicted"/>
<name>A0A763MSQ0_SALER</name>
<feature type="region of interest" description="Disordered" evidence="1">
    <location>
        <begin position="1"/>
        <end position="26"/>
    </location>
</feature>
<sequence>MVSFSNADGAHSDSVHGHSSVPSKPVQMDIKIPVQPSNFDALQNGALMGASLFMEYDKHHNYQWINAIKSIPSPGTTYSENPAYGWVFAFLGVEIRSPHLRPD</sequence>
<comment type="caution">
    <text evidence="3">The sequence shown here is derived from an EMBL/GenBank/DDBJ whole genome shotgun (WGS) entry which is preliminary data.</text>
</comment>
<evidence type="ECO:0000313" key="3">
    <source>
        <dbReference type="EMBL" id="HAG4423424.1"/>
    </source>
</evidence>
<protein>
    <submittedName>
        <fullName evidence="3">Uncharacterized protein</fullName>
    </submittedName>
</protein>